<reference evidence="1 2" key="1">
    <citation type="journal article" date="2024" name="Chem. Sci.">
        <title>Discovery of megapolipeptins by genome mining of a Burkholderiales bacteria collection.</title>
        <authorList>
            <person name="Paulo B.S."/>
            <person name="Recchia M.J.J."/>
            <person name="Lee S."/>
            <person name="Fergusson C.H."/>
            <person name="Romanowski S.B."/>
            <person name="Hernandez A."/>
            <person name="Krull N."/>
            <person name="Liu D.Y."/>
            <person name="Cavanagh H."/>
            <person name="Bos A."/>
            <person name="Gray C.A."/>
            <person name="Murphy B.T."/>
            <person name="Linington R.G."/>
            <person name="Eustaquio A.S."/>
        </authorList>
    </citation>
    <scope>NUCLEOTIDE SEQUENCE [LARGE SCALE GENOMIC DNA]</scope>
    <source>
        <strain evidence="1 2">RL17-374-BIF-D</strain>
    </source>
</reference>
<dbReference type="Proteomes" id="UP001629462">
    <property type="component" value="Unassembled WGS sequence"/>
</dbReference>
<dbReference type="RefSeq" id="WP_284509265.1">
    <property type="nucleotide sequence ID" value="NZ_JAQQDB010000028.1"/>
</dbReference>
<protein>
    <submittedName>
        <fullName evidence="1">Uncharacterized protein</fullName>
    </submittedName>
</protein>
<accession>A0ABW9CRJ8</accession>
<comment type="caution">
    <text evidence="1">The sequence shown here is derived from an EMBL/GenBank/DDBJ whole genome shotgun (WGS) entry which is preliminary data.</text>
</comment>
<dbReference type="EMBL" id="JAQQDB010000028">
    <property type="protein sequence ID" value="MFM0520858.1"/>
    <property type="molecule type" value="Genomic_DNA"/>
</dbReference>
<keyword evidence="2" id="KW-1185">Reference proteome</keyword>
<gene>
    <name evidence="1" type="ORF">PQR08_25880</name>
</gene>
<proteinExistence type="predicted"/>
<sequence>MSTYSKRGRIIHVQEHSAGSALGIGYAAPIRLERAMREPVDAG</sequence>
<name>A0ABW9CRJ8_9BURK</name>
<evidence type="ECO:0000313" key="2">
    <source>
        <dbReference type="Proteomes" id="UP001629462"/>
    </source>
</evidence>
<evidence type="ECO:0000313" key="1">
    <source>
        <dbReference type="EMBL" id="MFM0520858.1"/>
    </source>
</evidence>
<organism evidence="1 2">
    <name type="scientific">Caballeronia jiangsuensis</name>
    <dbReference type="NCBI Taxonomy" id="1458357"/>
    <lineage>
        <taxon>Bacteria</taxon>
        <taxon>Pseudomonadati</taxon>
        <taxon>Pseudomonadota</taxon>
        <taxon>Betaproteobacteria</taxon>
        <taxon>Burkholderiales</taxon>
        <taxon>Burkholderiaceae</taxon>
        <taxon>Caballeronia</taxon>
    </lineage>
</organism>